<dbReference type="EMBL" id="LT615367">
    <property type="protein sequence ID" value="SLM61474.1"/>
    <property type="molecule type" value="Genomic_DNA"/>
</dbReference>
<dbReference type="Proteomes" id="UP000294820">
    <property type="component" value="Chromosome 1"/>
</dbReference>
<protein>
    <submittedName>
        <fullName evidence="1">Uncharacterized protein</fullName>
    </submittedName>
</protein>
<gene>
    <name evidence="1" type="ORF">DAQ1742_00368</name>
</gene>
<evidence type="ECO:0000313" key="2">
    <source>
        <dbReference type="Proteomes" id="UP000294820"/>
    </source>
</evidence>
<dbReference type="AlphaFoldDB" id="A0A375A5Z1"/>
<evidence type="ECO:0000313" key="1">
    <source>
        <dbReference type="EMBL" id="SLM61474.1"/>
    </source>
</evidence>
<name>A0A375A5Z1_9GAMM</name>
<reference evidence="1 2" key="1">
    <citation type="submission" date="2016-09" db="EMBL/GenBank/DDBJ databases">
        <authorList>
            <person name="Reverchon S."/>
            <person name="Nasser W."/>
            <person name="Leonard S."/>
            <person name="Brochier C."/>
            <person name="Duprey A."/>
        </authorList>
    </citation>
    <scope>NUCLEOTIDE SEQUENCE [LARGE SCALE GENOMIC DNA]</scope>
    <source>
        <strain evidence="1 2">174/2</strain>
    </source>
</reference>
<keyword evidence="2" id="KW-1185">Reference proteome</keyword>
<accession>A0A375A5Z1</accession>
<sequence length="57" mass="6640">MWSSGQPCRGKSLGSLFLWLSRRLFYRADTPLCTVLIIVMRTYYRKSYSIVMAGTEE</sequence>
<organism evidence="1 2">
    <name type="scientific">Dickeya aquatica</name>
    <dbReference type="NCBI Taxonomy" id="1401087"/>
    <lineage>
        <taxon>Bacteria</taxon>
        <taxon>Pseudomonadati</taxon>
        <taxon>Pseudomonadota</taxon>
        <taxon>Gammaproteobacteria</taxon>
        <taxon>Enterobacterales</taxon>
        <taxon>Pectobacteriaceae</taxon>
        <taxon>Dickeya</taxon>
    </lineage>
</organism>
<proteinExistence type="predicted"/>
<dbReference type="KEGG" id="daq:DAQ1742_00368"/>